<evidence type="ECO:0000313" key="4">
    <source>
        <dbReference type="EMBL" id="KAG7451378.1"/>
    </source>
</evidence>
<dbReference type="InterPro" id="IPR013087">
    <property type="entry name" value="Znf_C2H2_type"/>
</dbReference>
<comment type="caution">
    <text evidence="4">The sequence shown here is derived from an EMBL/GenBank/DDBJ whole genome shotgun (WGS) entry which is preliminary data.</text>
</comment>
<dbReference type="EMBL" id="MU250525">
    <property type="protein sequence ID" value="KAG7451378.1"/>
    <property type="molecule type" value="Genomic_DNA"/>
</dbReference>
<protein>
    <recommendedName>
        <fullName evidence="3">C2H2-type domain-containing protein</fullName>
    </recommendedName>
</protein>
<name>A0A9P7W291_9AGAR</name>
<reference evidence="4" key="1">
    <citation type="submission" date="2020-11" db="EMBL/GenBank/DDBJ databases">
        <title>Adaptations for nitrogen fixation in a non-lichenized fungal sporocarp promotes dispersal by wood-feeding termites.</title>
        <authorList>
            <consortium name="DOE Joint Genome Institute"/>
            <person name="Koch R.A."/>
            <person name="Yoon G."/>
            <person name="Arayal U."/>
            <person name="Lail K."/>
            <person name="Amirebrahimi M."/>
            <person name="Labutti K."/>
            <person name="Lipzen A."/>
            <person name="Riley R."/>
            <person name="Barry K."/>
            <person name="Henrissat B."/>
            <person name="Grigoriev I.V."/>
            <person name="Herr J.R."/>
            <person name="Aime M.C."/>
        </authorList>
    </citation>
    <scope>NUCLEOTIDE SEQUENCE</scope>
    <source>
        <strain evidence="4">MCA 3950</strain>
    </source>
</reference>
<feature type="domain" description="C2H2-type" evidence="3">
    <location>
        <begin position="194"/>
        <end position="223"/>
    </location>
</feature>
<dbReference type="SMART" id="SM00355">
    <property type="entry name" value="ZnF_C2H2"/>
    <property type="match status" value="2"/>
</dbReference>
<dbReference type="AlphaFoldDB" id="A0A9P7W291"/>
<keyword evidence="5" id="KW-1185">Reference proteome</keyword>
<accession>A0A9P7W291</accession>
<organism evidence="4 5">
    <name type="scientific">Guyanagaster necrorhizus</name>
    <dbReference type="NCBI Taxonomy" id="856835"/>
    <lineage>
        <taxon>Eukaryota</taxon>
        <taxon>Fungi</taxon>
        <taxon>Dikarya</taxon>
        <taxon>Basidiomycota</taxon>
        <taxon>Agaricomycotina</taxon>
        <taxon>Agaricomycetes</taxon>
        <taxon>Agaricomycetidae</taxon>
        <taxon>Agaricales</taxon>
        <taxon>Marasmiineae</taxon>
        <taxon>Physalacriaceae</taxon>
        <taxon>Guyanagaster</taxon>
    </lineage>
</organism>
<dbReference type="RefSeq" id="XP_043044878.1">
    <property type="nucleotide sequence ID" value="XM_043180838.1"/>
</dbReference>
<dbReference type="SUPFAM" id="SSF57667">
    <property type="entry name" value="beta-beta-alpha zinc fingers"/>
    <property type="match status" value="1"/>
</dbReference>
<keyword evidence="1" id="KW-0862">Zinc</keyword>
<dbReference type="GeneID" id="66103134"/>
<dbReference type="PROSITE" id="PS50157">
    <property type="entry name" value="ZINC_FINGER_C2H2_2"/>
    <property type="match status" value="1"/>
</dbReference>
<proteinExistence type="predicted"/>
<dbReference type="OrthoDB" id="3437960at2759"/>
<keyword evidence="1" id="KW-0863">Zinc-finger</keyword>
<dbReference type="InterPro" id="IPR036236">
    <property type="entry name" value="Znf_C2H2_sf"/>
</dbReference>
<sequence length="271" mass="30179">MLFNGGTSPYTYGSYLTPSNSLSPVSPSIPLLTPEDTLYPLPNYSPVQFQESTLLGNSFQFLRISDHPRSSSSTSSIIPPHSYSLPTASNFQNSLSADYDHLCLLSPAAATETVALSPSPTTSVSSLPDEEQDIGGRLDSLAGKHCALPANAKRNLRNLPERSVVAQHQKKIDTAKRQHATNGSEAKRIRERKYKCQVDGCTKTYTASHNFKDHLMGHRGMRLLCPHRDSGCREDYAQEVSLCRHHRNSHKDCTRRHHRADYVWSSKEESL</sequence>
<evidence type="ECO:0000256" key="1">
    <source>
        <dbReference type="PROSITE-ProRule" id="PRU00042"/>
    </source>
</evidence>
<dbReference type="Proteomes" id="UP000812287">
    <property type="component" value="Unassembled WGS sequence"/>
</dbReference>
<dbReference type="Gene3D" id="3.30.160.60">
    <property type="entry name" value="Classic Zinc Finger"/>
    <property type="match status" value="1"/>
</dbReference>
<feature type="region of interest" description="Disordered" evidence="2">
    <location>
        <begin position="162"/>
        <end position="189"/>
    </location>
</feature>
<evidence type="ECO:0000256" key="2">
    <source>
        <dbReference type="SAM" id="MobiDB-lite"/>
    </source>
</evidence>
<dbReference type="PROSITE" id="PS00028">
    <property type="entry name" value="ZINC_FINGER_C2H2_1"/>
    <property type="match status" value="1"/>
</dbReference>
<gene>
    <name evidence="4" type="ORF">BT62DRAFT_419961</name>
</gene>
<evidence type="ECO:0000313" key="5">
    <source>
        <dbReference type="Proteomes" id="UP000812287"/>
    </source>
</evidence>
<dbReference type="GO" id="GO:0008270">
    <property type="term" value="F:zinc ion binding"/>
    <property type="evidence" value="ECO:0007669"/>
    <property type="project" value="UniProtKB-KW"/>
</dbReference>
<evidence type="ECO:0000259" key="3">
    <source>
        <dbReference type="PROSITE" id="PS50157"/>
    </source>
</evidence>
<keyword evidence="1" id="KW-0479">Metal-binding</keyword>